<comment type="caution">
    <text evidence="3">The sequence shown here is derived from an EMBL/GenBank/DDBJ whole genome shotgun (WGS) entry which is preliminary data.</text>
</comment>
<evidence type="ECO:0000256" key="1">
    <source>
        <dbReference type="SAM" id="MobiDB-lite"/>
    </source>
</evidence>
<feature type="region of interest" description="Disordered" evidence="1">
    <location>
        <begin position="276"/>
        <end position="315"/>
    </location>
</feature>
<dbReference type="Proteomes" id="UP001476950">
    <property type="component" value="Unassembled WGS sequence"/>
</dbReference>
<accession>A0ABV0KQR7</accession>
<evidence type="ECO:0000313" key="4">
    <source>
        <dbReference type="Proteomes" id="UP001476950"/>
    </source>
</evidence>
<dbReference type="InterPro" id="IPR013783">
    <property type="entry name" value="Ig-like_fold"/>
</dbReference>
<feature type="chain" id="PRO_5047103845" description="TonB-dependent receptor" evidence="2">
    <location>
        <begin position="25"/>
        <end position="1251"/>
    </location>
</feature>
<feature type="region of interest" description="Disordered" evidence="1">
    <location>
        <begin position="52"/>
        <end position="88"/>
    </location>
</feature>
<evidence type="ECO:0000313" key="3">
    <source>
        <dbReference type="EMBL" id="MEP1061583.1"/>
    </source>
</evidence>
<keyword evidence="4" id="KW-1185">Reference proteome</keyword>
<dbReference type="EMBL" id="JAMPLM010000038">
    <property type="protein sequence ID" value="MEP1061583.1"/>
    <property type="molecule type" value="Genomic_DNA"/>
</dbReference>
<dbReference type="Gene3D" id="2.60.40.10">
    <property type="entry name" value="Immunoglobulins"/>
    <property type="match status" value="1"/>
</dbReference>
<name>A0ABV0KQR7_9CYAN</name>
<dbReference type="RefSeq" id="WP_190446701.1">
    <property type="nucleotide sequence ID" value="NZ_JAMPLM010000038.1"/>
</dbReference>
<dbReference type="SUPFAM" id="SSF56935">
    <property type="entry name" value="Porins"/>
    <property type="match status" value="1"/>
</dbReference>
<feature type="signal peptide" evidence="2">
    <location>
        <begin position="1"/>
        <end position="24"/>
    </location>
</feature>
<organism evidence="3 4">
    <name type="scientific">Stenomitos frigidus AS-A4</name>
    <dbReference type="NCBI Taxonomy" id="2933935"/>
    <lineage>
        <taxon>Bacteria</taxon>
        <taxon>Bacillati</taxon>
        <taxon>Cyanobacteriota</taxon>
        <taxon>Cyanophyceae</taxon>
        <taxon>Leptolyngbyales</taxon>
        <taxon>Leptolyngbyaceae</taxon>
        <taxon>Stenomitos</taxon>
    </lineage>
</organism>
<sequence length="1251" mass="135801">MQNLTLGLALLSSLLGAVATIAPAHTLEPDSPVLASSDVVSFTSTNLDAASTDLAHRKPGSTPANDAPSHDQLLAQTSPPPEPAPTPIAPVVRILAPQTTTIGERSTNLIVQYPATTKVQVTVNQTPIDPAIQTQTQAGADGVTQVWYDIPLRFGENTLTVQPEGGTPVSVVVTVKETAARLEFLPTSDPRVPADGRSSVTVEGQVVDEAGQVITQDAIVTLTASAGKFVGVDQDAERSGFQVLAQGGKFTAQLQSNLAPQKVRIRAAVALQEAKLLQPDDSNRPLPPIQKANDGRSRSAPVLTPAPRTPLPGRSAQLPELEAYTQVEFITNLRPFIMSGSINLRLGAPGTDYYGSFRDFLNPDRLNDGSPRFDFGAAAFATGRIGEWLFTGAFNSQRPLNQTCDGTTNLFRNTQACDQVYPVYGDSSTTDFLAPSIDSLYLKLERTSKVPQAGSDFFMWGDYSTPELATASQYYTATNRQLHGFKANYNLGNFQLTGFYADNLEGFQRDSLIPNGTSGYYYLSRRLVKAGSELVYLETEELGRPGTLVDRKQLFQGQDYEFDYDRGSLLFRRPVQTTEFDLFGRTLVRRIVVTYQYEGLGQDTSLYAGRVQYNFARTPGAESWAAASYLNEDQGGNTFALFGLDALIPLGKDARLIAEYARSTNDSVFRGTIRGSAYRVELNGKLSPSILARAYYRSVEENFANDATFSFAPGQTNYGAEVSAKVTPTTSLLFQVDREVNFGIATAVRGFTTSTGLTDLFNLSRDPLPGTRVDNSLTTIRLGVLQTLGKAEVGVDFINRTREDRIAPGLLDQGSSQLVSRLNVPLAKTLLFRAQNETNIATPDPLYPNRTTVALDWAVMQGVTMRLAQQFLSETSVYRTNSITSLDTIVDQRLTENTTFTGRYSILTGVNGLTNQGAIGLNHRIKIAPGLRANLGYERIFGDIFAYTAAGQQFAQPVAVGQSAASLGITGGDSYSIGLEYTDNPNFKATGRYEYRTSKAGNNTVISAGAAGKLSPALTALARYDQGNFANQLLVGSGLGDTINLKVGLAYRDPSSDKFNALMRYEYRQNPAYTPDTLLFGSGTGSTVNLFAAEAIYAPNYRWEFYGKFALRNTKSYLAKDLLGTNSITLAQFRTSYRFGYRWDVAGEVRWIGQPASGYQEVGFVAELGYYVTPNLRVAAGYSFGDAQDRDFGDRDRGGFFVGLSLKLDQLSDIFGFKRNIAPPQQQESIVKPIAGASVAPEATLNGGQGQ</sequence>
<protein>
    <recommendedName>
        <fullName evidence="5">TonB-dependent receptor</fullName>
    </recommendedName>
</protein>
<evidence type="ECO:0008006" key="5">
    <source>
        <dbReference type="Google" id="ProtNLM"/>
    </source>
</evidence>
<feature type="compositionally biased region" description="Pro residues" evidence="1">
    <location>
        <begin position="78"/>
        <end position="88"/>
    </location>
</feature>
<reference evidence="3 4" key="1">
    <citation type="submission" date="2022-04" db="EMBL/GenBank/DDBJ databases">
        <title>Positive selection, recombination, and allopatry shape intraspecific diversity of widespread and dominant cyanobacteria.</title>
        <authorList>
            <person name="Wei J."/>
            <person name="Shu W."/>
            <person name="Hu C."/>
        </authorList>
    </citation>
    <scope>NUCLEOTIDE SEQUENCE [LARGE SCALE GENOMIC DNA]</scope>
    <source>
        <strain evidence="3 4">AS-A4</strain>
    </source>
</reference>
<proteinExistence type="predicted"/>
<gene>
    <name evidence="3" type="ORF">NDI38_24590</name>
</gene>
<evidence type="ECO:0000256" key="2">
    <source>
        <dbReference type="SAM" id="SignalP"/>
    </source>
</evidence>
<keyword evidence="2" id="KW-0732">Signal</keyword>